<dbReference type="GeneID" id="9937677"/>
<protein>
    <recommendedName>
        <fullName evidence="2">LIM interaction domain-containing protein</fullName>
    </recommendedName>
</protein>
<dbReference type="RefSeq" id="XP_020304140.1">
    <property type="nucleotide sequence ID" value="XM_020445399.1"/>
</dbReference>
<dbReference type="Pfam" id="PF17916">
    <property type="entry name" value="LID"/>
    <property type="match status" value="1"/>
</dbReference>
<dbReference type="InterPro" id="IPR041363">
    <property type="entry name" value="LID"/>
</dbReference>
<name>A0A1S0UCA0_LOALO</name>
<feature type="domain" description="LIM interaction" evidence="2">
    <location>
        <begin position="47"/>
        <end position="86"/>
    </location>
</feature>
<accession>A0A1S0UCA0</accession>
<evidence type="ECO:0000259" key="2">
    <source>
        <dbReference type="PROSITE" id="PS51957"/>
    </source>
</evidence>
<comment type="similarity">
    <text evidence="1">Belongs to the LDB family.</text>
</comment>
<gene>
    <name evidence="3" type="ORF">LOAG_00309</name>
</gene>
<dbReference type="PROSITE" id="PS51957">
    <property type="entry name" value="LID"/>
    <property type="match status" value="1"/>
</dbReference>
<reference evidence="3" key="1">
    <citation type="submission" date="2012-04" db="EMBL/GenBank/DDBJ databases">
        <title>The Genome Sequence of Loa loa.</title>
        <authorList>
            <consortium name="The Broad Institute Genome Sequencing Platform"/>
            <consortium name="Broad Institute Genome Sequencing Center for Infectious Disease"/>
            <person name="Nutman T.B."/>
            <person name="Fink D.L."/>
            <person name="Russ C."/>
            <person name="Young S."/>
            <person name="Zeng Q."/>
            <person name="Gargeya S."/>
            <person name="Alvarado L."/>
            <person name="Berlin A."/>
            <person name="Chapman S.B."/>
            <person name="Chen Z."/>
            <person name="Freedman E."/>
            <person name="Gellesch M."/>
            <person name="Goldberg J."/>
            <person name="Griggs A."/>
            <person name="Gujja S."/>
            <person name="Heilman E.R."/>
            <person name="Heiman D."/>
            <person name="Howarth C."/>
            <person name="Mehta T."/>
            <person name="Neiman D."/>
            <person name="Pearson M."/>
            <person name="Roberts A."/>
            <person name="Saif S."/>
            <person name="Shea T."/>
            <person name="Shenoy N."/>
            <person name="Sisk P."/>
            <person name="Stolte C."/>
            <person name="Sykes S."/>
            <person name="White J."/>
            <person name="Yandava C."/>
            <person name="Haas B."/>
            <person name="Henn M.R."/>
            <person name="Nusbaum C."/>
            <person name="Birren B."/>
        </authorList>
    </citation>
    <scope>NUCLEOTIDE SEQUENCE [LARGE SCALE GENOMIC DNA]</scope>
</reference>
<organism evidence="3">
    <name type="scientific">Loa loa</name>
    <name type="common">Eye worm</name>
    <name type="synonym">Filaria loa</name>
    <dbReference type="NCBI Taxonomy" id="7209"/>
    <lineage>
        <taxon>Eukaryota</taxon>
        <taxon>Metazoa</taxon>
        <taxon>Ecdysozoa</taxon>
        <taxon>Nematoda</taxon>
        <taxon>Chromadorea</taxon>
        <taxon>Rhabditida</taxon>
        <taxon>Spirurina</taxon>
        <taxon>Spiruromorpha</taxon>
        <taxon>Filarioidea</taxon>
        <taxon>Onchocercidae</taxon>
        <taxon>Loa</taxon>
    </lineage>
</organism>
<evidence type="ECO:0000256" key="1">
    <source>
        <dbReference type="PROSITE-ProRule" id="PRU01302"/>
    </source>
</evidence>
<dbReference type="InParanoid" id="A0A1S0UCA0"/>
<dbReference type="AlphaFoldDB" id="A0A1S0UCA0"/>
<dbReference type="KEGG" id="loa:LOAG_00309"/>
<dbReference type="GO" id="GO:0030274">
    <property type="term" value="F:LIM domain binding"/>
    <property type="evidence" value="ECO:0007669"/>
    <property type="project" value="UniProtKB-UniRule"/>
</dbReference>
<dbReference type="OrthoDB" id="774557at2759"/>
<dbReference type="CTD" id="9937677"/>
<evidence type="ECO:0000313" key="3">
    <source>
        <dbReference type="EMBL" id="EFO28176.2"/>
    </source>
</evidence>
<proteinExistence type="inferred from homology"/>
<dbReference type="EMBL" id="JH712236">
    <property type="protein sequence ID" value="EFO28176.2"/>
    <property type="molecule type" value="Genomic_DNA"/>
</dbReference>
<dbReference type="Gene3D" id="2.10.110.10">
    <property type="entry name" value="Cysteine Rich Protein"/>
    <property type="match status" value="1"/>
</dbReference>
<sequence>MSGNAVEYRCIGSCHFPVLDSFCANANEFGLNAYQIFLKHFPLQYQDVMVVGEPSMMGGEYGEEDERTISRVENTQFDPSAMQNSLPSMNHQMPATMSAIGGPPPPQTYMPDFELTSIGGWGVNTGNQAPSSAAPPTACGTPLGVNTPITACDPQQT</sequence>